<keyword evidence="3" id="KW-1185">Reference proteome</keyword>
<accession>A0A1Y1VX59</accession>
<feature type="transmembrane region" description="Helical" evidence="1">
    <location>
        <begin position="107"/>
        <end position="126"/>
    </location>
</feature>
<keyword evidence="1" id="KW-0472">Membrane</keyword>
<comment type="caution">
    <text evidence="2">The sequence shown here is derived from an EMBL/GenBank/DDBJ whole genome shotgun (WGS) entry which is preliminary data.</text>
</comment>
<organism evidence="2 3">
    <name type="scientific">Anaeromyces robustus</name>
    <dbReference type="NCBI Taxonomy" id="1754192"/>
    <lineage>
        <taxon>Eukaryota</taxon>
        <taxon>Fungi</taxon>
        <taxon>Fungi incertae sedis</taxon>
        <taxon>Chytridiomycota</taxon>
        <taxon>Chytridiomycota incertae sedis</taxon>
        <taxon>Neocallimastigomycetes</taxon>
        <taxon>Neocallimastigales</taxon>
        <taxon>Neocallimastigaceae</taxon>
        <taxon>Anaeromyces</taxon>
    </lineage>
</organism>
<dbReference type="EMBL" id="MCFG01000452">
    <property type="protein sequence ID" value="ORX65888.1"/>
    <property type="molecule type" value="Genomic_DNA"/>
</dbReference>
<keyword evidence="1" id="KW-1133">Transmembrane helix</keyword>
<reference evidence="2 3" key="2">
    <citation type="submission" date="2016-08" db="EMBL/GenBank/DDBJ databases">
        <title>Pervasive Adenine N6-methylation of Active Genes in Fungi.</title>
        <authorList>
            <consortium name="DOE Joint Genome Institute"/>
            <person name="Mondo S.J."/>
            <person name="Dannebaum R.O."/>
            <person name="Kuo R.C."/>
            <person name="Labutti K."/>
            <person name="Haridas S."/>
            <person name="Kuo A."/>
            <person name="Salamov A."/>
            <person name="Ahrendt S.R."/>
            <person name="Lipzen A."/>
            <person name="Sullivan W."/>
            <person name="Andreopoulos W.B."/>
            <person name="Clum A."/>
            <person name="Lindquist E."/>
            <person name="Daum C."/>
            <person name="Ramamoorthy G.K."/>
            <person name="Gryganskyi A."/>
            <person name="Culley D."/>
            <person name="Magnuson J.K."/>
            <person name="James T.Y."/>
            <person name="O'Malley M.A."/>
            <person name="Stajich J.E."/>
            <person name="Spatafora J.W."/>
            <person name="Visel A."/>
            <person name="Grigoriev I.V."/>
        </authorList>
    </citation>
    <scope>NUCLEOTIDE SEQUENCE [LARGE SCALE GENOMIC DNA]</scope>
    <source>
        <strain evidence="2 3">S4</strain>
    </source>
</reference>
<proteinExistence type="predicted"/>
<reference evidence="2 3" key="1">
    <citation type="submission" date="2016-08" db="EMBL/GenBank/DDBJ databases">
        <title>A Parts List for Fungal Cellulosomes Revealed by Comparative Genomics.</title>
        <authorList>
            <consortium name="DOE Joint Genome Institute"/>
            <person name="Haitjema C.H."/>
            <person name="Gilmore S.P."/>
            <person name="Henske J.K."/>
            <person name="Solomon K.V."/>
            <person name="De Groot R."/>
            <person name="Kuo A."/>
            <person name="Mondo S.J."/>
            <person name="Salamov A.A."/>
            <person name="Labutti K."/>
            <person name="Zhao Z."/>
            <person name="Chiniquy J."/>
            <person name="Barry K."/>
            <person name="Brewer H.M."/>
            <person name="Purvine S.O."/>
            <person name="Wright A.T."/>
            <person name="Boxma B."/>
            <person name="Van Alen T."/>
            <person name="Hackstein J.H."/>
            <person name="Baker S.E."/>
            <person name="Grigoriev I.V."/>
            <person name="O'Malley M.A."/>
        </authorList>
    </citation>
    <scope>NUCLEOTIDE SEQUENCE [LARGE SCALE GENOMIC DNA]</scope>
    <source>
        <strain evidence="2 3">S4</strain>
    </source>
</reference>
<protein>
    <submittedName>
        <fullName evidence="2">Uncharacterized protein</fullName>
    </submittedName>
</protein>
<name>A0A1Y1VX59_9FUNG</name>
<keyword evidence="1" id="KW-0812">Transmembrane</keyword>
<evidence type="ECO:0000256" key="1">
    <source>
        <dbReference type="SAM" id="Phobius"/>
    </source>
</evidence>
<dbReference type="Proteomes" id="UP000193944">
    <property type="component" value="Unassembled WGS sequence"/>
</dbReference>
<dbReference type="AlphaFoldDB" id="A0A1Y1VX59"/>
<evidence type="ECO:0000313" key="2">
    <source>
        <dbReference type="EMBL" id="ORX65888.1"/>
    </source>
</evidence>
<evidence type="ECO:0000313" key="3">
    <source>
        <dbReference type="Proteomes" id="UP000193944"/>
    </source>
</evidence>
<sequence>MNKNVMSIMFDFRDLHGYNFLIEDTDSISFMFQSYDSNCIFQIRQMIGHIKYPLDRRFDIVFNHSKHKELDPNYFEINEVSKYINHECLTICGQDPLPNKRNMVKSIIMACICGILIIFMNIIFLFKFKAFHAKKKNI</sequence>
<gene>
    <name evidence="2" type="ORF">BCR32DRAFT_272688</name>
</gene>